<dbReference type="GO" id="GO:0000287">
    <property type="term" value="F:magnesium ion binding"/>
    <property type="evidence" value="ECO:0000318"/>
    <property type="project" value="GO_Central"/>
</dbReference>
<dbReference type="OMA" id="LIHPFDH"/>
<dbReference type="Gene3D" id="3.40.50.1100">
    <property type="match status" value="2"/>
</dbReference>
<organism evidence="12 13">
    <name type="scientific">Ciona intestinalis</name>
    <name type="common">Transparent sea squirt</name>
    <name type="synonym">Ascidia intestinalis</name>
    <dbReference type="NCBI Taxonomy" id="7719"/>
    <lineage>
        <taxon>Eukaryota</taxon>
        <taxon>Metazoa</taxon>
        <taxon>Chordata</taxon>
        <taxon>Tunicata</taxon>
        <taxon>Ascidiacea</taxon>
        <taxon>Phlebobranchia</taxon>
        <taxon>Cionidae</taxon>
        <taxon>Ciona</taxon>
    </lineage>
</organism>
<dbReference type="Pfam" id="PF00291">
    <property type="entry name" value="PALP"/>
    <property type="match status" value="1"/>
</dbReference>
<name>F7A0H4_CIOIN</name>
<evidence type="ECO:0000256" key="4">
    <source>
        <dbReference type="ARBA" id="ARBA00001946"/>
    </source>
</evidence>
<evidence type="ECO:0000256" key="9">
    <source>
        <dbReference type="ARBA" id="ARBA00023239"/>
    </source>
</evidence>
<sequence length="321" mass="34065">KTISHCINFNDVKAAYEIIKPFIHRTPLIQCSAISKLAGCNIFLKTENFQKTGSFKIRGATNALSHVAKKDSVKCVVTHSSGNHGQAVAKAAYSFGIPAYIVMPTTSPQCKKDAVKSYGGIVIECKPTEHDRVKMAETVLAEKGGTFIHASQTPQVMAGQGTLAMEMLEQNPDLDAIVAPVGGGGMISGIAVAAKALKPSIKVYAAEPEEANDCYLSKINGYRTPLKKTPVTIADGVKVTIGENAWPIIRDLVDDVITVSEEEIKQATVLVWERAKLVIEPTSGVGVAAVIGKKLLSAKGFDNSVKNIGLVLCGGNVDLCS</sequence>
<proteinExistence type="inferred from homology"/>
<keyword evidence="7" id="KW-0460">Magnesium</keyword>
<comment type="similarity">
    <text evidence="5">Belongs to the serine/threonine dehydratase family.</text>
</comment>
<comment type="cofactor">
    <cofactor evidence="3">
        <name>Mn(2+)</name>
        <dbReference type="ChEBI" id="CHEBI:29035"/>
    </cofactor>
</comment>
<dbReference type="InterPro" id="IPR001926">
    <property type="entry name" value="TrpB-like_PALP"/>
</dbReference>
<comment type="cofactor">
    <cofactor evidence="2">
        <name>pyridoxal 5'-phosphate</name>
        <dbReference type="ChEBI" id="CHEBI:597326"/>
    </cofactor>
</comment>
<evidence type="ECO:0000313" key="13">
    <source>
        <dbReference type="Proteomes" id="UP000008144"/>
    </source>
</evidence>
<dbReference type="InterPro" id="IPR000634">
    <property type="entry name" value="Ser/Thr_deHydtase_PyrdxlP-BS"/>
</dbReference>
<keyword evidence="9" id="KW-0456">Lyase</keyword>
<keyword evidence="13" id="KW-1185">Reference proteome</keyword>
<dbReference type="AlphaFoldDB" id="F7A0H4"/>
<dbReference type="GO" id="GO:0070179">
    <property type="term" value="P:D-serine biosynthetic process"/>
    <property type="evidence" value="ECO:0000318"/>
    <property type="project" value="GO_Central"/>
</dbReference>
<dbReference type="GeneTree" id="ENSGT00550000075026"/>
<evidence type="ECO:0000256" key="10">
    <source>
        <dbReference type="ARBA" id="ARBA00049406"/>
    </source>
</evidence>
<dbReference type="SUPFAM" id="SSF53686">
    <property type="entry name" value="Tryptophan synthase beta subunit-like PLP-dependent enzymes"/>
    <property type="match status" value="1"/>
</dbReference>
<protein>
    <recommendedName>
        <fullName evidence="6">L-serine ammonia-lyase</fullName>
        <ecNumber evidence="6">4.3.1.17</ecNumber>
    </recommendedName>
</protein>
<dbReference type="InterPro" id="IPR036052">
    <property type="entry name" value="TrpB-like_PALP_sf"/>
</dbReference>
<dbReference type="STRING" id="7719.ENSCINP00000000216"/>
<evidence type="ECO:0000256" key="1">
    <source>
        <dbReference type="ARBA" id="ARBA00001913"/>
    </source>
</evidence>
<dbReference type="InParanoid" id="F7A0H4"/>
<evidence type="ECO:0000256" key="8">
    <source>
        <dbReference type="ARBA" id="ARBA00022898"/>
    </source>
</evidence>
<evidence type="ECO:0000256" key="3">
    <source>
        <dbReference type="ARBA" id="ARBA00001936"/>
    </source>
</evidence>
<dbReference type="Proteomes" id="UP000008144">
    <property type="component" value="Chromosome 14"/>
</dbReference>
<evidence type="ECO:0000256" key="6">
    <source>
        <dbReference type="ARBA" id="ARBA00012093"/>
    </source>
</evidence>
<reference evidence="12" key="2">
    <citation type="journal article" date="2008" name="Genome Biol.">
        <title>Improved genome assembly and evidence-based global gene model set for the chordate Ciona intestinalis: new insight into intron and operon populations.</title>
        <authorList>
            <person name="Satou Y."/>
            <person name="Mineta K."/>
            <person name="Ogasawara M."/>
            <person name="Sasakura Y."/>
            <person name="Shoguchi E."/>
            <person name="Ueno K."/>
            <person name="Yamada L."/>
            <person name="Matsumoto J."/>
            <person name="Wasserscheid J."/>
            <person name="Dewar K."/>
            <person name="Wiley G.B."/>
            <person name="Macmil S.L."/>
            <person name="Roe B.A."/>
            <person name="Zeller R.W."/>
            <person name="Hastings K.E."/>
            <person name="Lemaire P."/>
            <person name="Lindquist E."/>
            <person name="Endo T."/>
            <person name="Hotta K."/>
            <person name="Inaba K."/>
        </authorList>
    </citation>
    <scope>NUCLEOTIDE SEQUENCE [LARGE SCALE GENOMIC DNA]</scope>
    <source>
        <strain evidence="12">wild type</strain>
    </source>
</reference>
<dbReference type="GO" id="GO:0003941">
    <property type="term" value="F:L-serine ammonia-lyase activity"/>
    <property type="evidence" value="ECO:0000318"/>
    <property type="project" value="GO_Central"/>
</dbReference>
<reference evidence="13" key="1">
    <citation type="journal article" date="2002" name="Science">
        <title>The draft genome of Ciona intestinalis: insights into chordate and vertebrate origins.</title>
        <authorList>
            <person name="Dehal P."/>
            <person name="Satou Y."/>
            <person name="Campbell R.K."/>
            <person name="Chapman J."/>
            <person name="Degnan B."/>
            <person name="De Tomaso A."/>
            <person name="Davidson B."/>
            <person name="Di Gregorio A."/>
            <person name="Gelpke M."/>
            <person name="Goodstein D.M."/>
            <person name="Harafuji N."/>
            <person name="Hastings K.E."/>
            <person name="Ho I."/>
            <person name="Hotta K."/>
            <person name="Huang W."/>
            <person name="Kawashima T."/>
            <person name="Lemaire P."/>
            <person name="Martinez D."/>
            <person name="Meinertzhagen I.A."/>
            <person name="Necula S."/>
            <person name="Nonaka M."/>
            <person name="Putnam N."/>
            <person name="Rash S."/>
            <person name="Saiga H."/>
            <person name="Satake M."/>
            <person name="Terry A."/>
            <person name="Yamada L."/>
            <person name="Wang H.G."/>
            <person name="Awazu S."/>
            <person name="Azumi K."/>
            <person name="Boore J."/>
            <person name="Branno M."/>
            <person name="Chin-Bow S."/>
            <person name="DeSantis R."/>
            <person name="Doyle S."/>
            <person name="Francino P."/>
            <person name="Keys D.N."/>
            <person name="Haga S."/>
            <person name="Hayashi H."/>
            <person name="Hino K."/>
            <person name="Imai K.S."/>
            <person name="Inaba K."/>
            <person name="Kano S."/>
            <person name="Kobayashi K."/>
            <person name="Kobayashi M."/>
            <person name="Lee B.I."/>
            <person name="Makabe K.W."/>
            <person name="Manohar C."/>
            <person name="Matassi G."/>
            <person name="Medina M."/>
            <person name="Mochizuki Y."/>
            <person name="Mount S."/>
            <person name="Morishita T."/>
            <person name="Miura S."/>
            <person name="Nakayama A."/>
            <person name="Nishizaka S."/>
            <person name="Nomoto H."/>
            <person name="Ohta F."/>
            <person name="Oishi K."/>
            <person name="Rigoutsos I."/>
            <person name="Sano M."/>
            <person name="Sasaki A."/>
            <person name="Sasakura Y."/>
            <person name="Shoguchi E."/>
            <person name="Shin-i T."/>
            <person name="Spagnuolo A."/>
            <person name="Stainier D."/>
            <person name="Suzuki M.M."/>
            <person name="Tassy O."/>
            <person name="Takatori N."/>
            <person name="Tokuoka M."/>
            <person name="Yagi K."/>
            <person name="Yoshizaki F."/>
            <person name="Wada S."/>
            <person name="Zhang C."/>
            <person name="Hyatt P.D."/>
            <person name="Larimer F."/>
            <person name="Detter C."/>
            <person name="Doggett N."/>
            <person name="Glavina T."/>
            <person name="Hawkins T."/>
            <person name="Richardson P."/>
            <person name="Lucas S."/>
            <person name="Kohara Y."/>
            <person name="Levine M."/>
            <person name="Satoh N."/>
            <person name="Rokhsar D.S."/>
        </authorList>
    </citation>
    <scope>NUCLEOTIDE SEQUENCE [LARGE SCALE GENOMIC DNA]</scope>
</reference>
<dbReference type="HOGENOM" id="CLU_021152_4_2_1"/>
<keyword evidence="8" id="KW-0663">Pyridoxal phosphate</keyword>
<dbReference type="PANTHER" id="PTHR43050">
    <property type="entry name" value="SERINE / THREONINE RACEMASE FAMILY MEMBER"/>
    <property type="match status" value="1"/>
</dbReference>
<dbReference type="GO" id="GO:0030170">
    <property type="term" value="F:pyridoxal phosphate binding"/>
    <property type="evidence" value="ECO:0000318"/>
    <property type="project" value="GO_Central"/>
</dbReference>
<reference evidence="12" key="3">
    <citation type="submission" date="2025-08" db="UniProtKB">
        <authorList>
            <consortium name="Ensembl"/>
        </authorList>
    </citation>
    <scope>IDENTIFICATION</scope>
</reference>
<comment type="cofactor">
    <cofactor evidence="1">
        <name>Ca(2+)</name>
        <dbReference type="ChEBI" id="CHEBI:29108"/>
    </cofactor>
</comment>
<accession>F7A0H4</accession>
<dbReference type="CDD" id="cd01562">
    <property type="entry name" value="Thr-dehyd"/>
    <property type="match status" value="1"/>
</dbReference>
<dbReference type="EC" id="4.3.1.17" evidence="6"/>
<dbReference type="EMBL" id="EAAA01001280">
    <property type="status" value="NOT_ANNOTATED_CDS"/>
    <property type="molecule type" value="Genomic_DNA"/>
</dbReference>
<dbReference type="PROSITE" id="PS00165">
    <property type="entry name" value="DEHYDRATASE_SER_THR"/>
    <property type="match status" value="1"/>
</dbReference>
<comment type="catalytic activity">
    <reaction evidence="10">
        <text>L-serine = pyruvate + NH4(+)</text>
        <dbReference type="Rhea" id="RHEA:19169"/>
        <dbReference type="ChEBI" id="CHEBI:15361"/>
        <dbReference type="ChEBI" id="CHEBI:28938"/>
        <dbReference type="ChEBI" id="CHEBI:33384"/>
        <dbReference type="EC" id="4.3.1.17"/>
    </reaction>
</comment>
<dbReference type="FunFam" id="3.40.50.1100:FF:000005">
    <property type="entry name" value="Threonine dehydratase catabolic"/>
    <property type="match status" value="1"/>
</dbReference>
<dbReference type="FunFam" id="3.40.50.1100:FF:000007">
    <property type="entry name" value="L-threonine dehydratase catabolic TdcB"/>
    <property type="match status" value="1"/>
</dbReference>
<dbReference type="Ensembl" id="ENSCINT00000000216.3">
    <property type="protein sequence ID" value="ENSCINP00000000216.3"/>
    <property type="gene ID" value="ENSCING00000000140.3"/>
</dbReference>
<dbReference type="PANTHER" id="PTHR43050:SF1">
    <property type="entry name" value="SERINE RACEMASE"/>
    <property type="match status" value="1"/>
</dbReference>
<feature type="domain" description="Tryptophan synthase beta chain-like PALP" evidence="11">
    <location>
        <begin position="20"/>
        <end position="314"/>
    </location>
</feature>
<comment type="cofactor">
    <cofactor evidence="4">
        <name>Mg(2+)</name>
        <dbReference type="ChEBI" id="CHEBI:18420"/>
    </cofactor>
</comment>
<evidence type="ECO:0000256" key="7">
    <source>
        <dbReference type="ARBA" id="ARBA00022842"/>
    </source>
</evidence>
<dbReference type="GO" id="GO:0030378">
    <property type="term" value="F:serine racemase activity"/>
    <property type="evidence" value="ECO:0000318"/>
    <property type="project" value="GO_Central"/>
</dbReference>
<evidence type="ECO:0000256" key="5">
    <source>
        <dbReference type="ARBA" id="ARBA00010869"/>
    </source>
</evidence>
<evidence type="ECO:0000256" key="2">
    <source>
        <dbReference type="ARBA" id="ARBA00001933"/>
    </source>
</evidence>
<dbReference type="GO" id="GO:0005524">
    <property type="term" value="F:ATP binding"/>
    <property type="evidence" value="ECO:0000318"/>
    <property type="project" value="GO_Central"/>
</dbReference>
<reference evidence="12" key="4">
    <citation type="submission" date="2025-09" db="UniProtKB">
        <authorList>
            <consortium name="Ensembl"/>
        </authorList>
    </citation>
    <scope>IDENTIFICATION</scope>
</reference>
<evidence type="ECO:0000313" key="12">
    <source>
        <dbReference type="Ensembl" id="ENSCINP00000000216.3"/>
    </source>
</evidence>
<evidence type="ECO:0000259" key="11">
    <source>
        <dbReference type="Pfam" id="PF00291"/>
    </source>
</evidence>